<dbReference type="KEGG" id="slp:Slip_0720"/>
<dbReference type="GO" id="GO:0005829">
    <property type="term" value="C:cytosol"/>
    <property type="evidence" value="ECO:0007669"/>
    <property type="project" value="TreeGrafter"/>
</dbReference>
<dbReference type="GO" id="GO:0004385">
    <property type="term" value="F:GMP kinase activity"/>
    <property type="evidence" value="ECO:0007669"/>
    <property type="project" value="UniProtKB-EC"/>
</dbReference>
<dbReference type="InterPro" id="IPR008145">
    <property type="entry name" value="GK/Ca_channel_bsu"/>
</dbReference>
<feature type="domain" description="Guanylate kinase-like" evidence="6">
    <location>
        <begin position="6"/>
        <end position="233"/>
    </location>
</feature>
<name>D7CLB5_SYNLT</name>
<evidence type="ECO:0000256" key="2">
    <source>
        <dbReference type="ARBA" id="ARBA00005790"/>
    </source>
</evidence>
<evidence type="ECO:0000313" key="7">
    <source>
        <dbReference type="EMBL" id="ADI01500.1"/>
    </source>
</evidence>
<dbReference type="AlphaFoldDB" id="D7CLB5"/>
<evidence type="ECO:0000259" key="6">
    <source>
        <dbReference type="PROSITE" id="PS50052"/>
    </source>
</evidence>
<dbReference type="EMBL" id="CP002048">
    <property type="protein sequence ID" value="ADI01500.1"/>
    <property type="molecule type" value="Genomic_DNA"/>
</dbReference>
<evidence type="ECO:0000256" key="5">
    <source>
        <dbReference type="ARBA" id="ARBA00048594"/>
    </source>
</evidence>
<protein>
    <submittedName>
        <fullName evidence="7">Guanylate kinase</fullName>
    </submittedName>
</protein>
<dbReference type="InterPro" id="IPR027417">
    <property type="entry name" value="P-loop_NTPase"/>
</dbReference>
<evidence type="ECO:0000256" key="1">
    <source>
        <dbReference type="ARBA" id="ARBA00003531"/>
    </source>
</evidence>
<dbReference type="Pfam" id="PF00625">
    <property type="entry name" value="Guanylate_kin"/>
    <property type="match status" value="1"/>
</dbReference>
<dbReference type="PANTHER" id="PTHR23117:SF13">
    <property type="entry name" value="GUANYLATE KINASE"/>
    <property type="match status" value="1"/>
</dbReference>
<dbReference type="eggNOG" id="COG0194">
    <property type="taxonomic scope" value="Bacteria"/>
</dbReference>
<sequence>MAKQSGLFVVLAGPSCVGKGPLHNALKKFYPELEGKLRKLTLYNSRSPRPGEQEGIDYFFRTREYIEALKNDDGFLVLNVRGDLQALDIESLISILKEGINAFFEGNPFVPTELWKSPRFASIPRISVFLSPLSREEIICLREQGINLREFVTDVMRRKLLRRTKKQKGLLSLKDLANIEARAESAYSEMQLAWQFDYVIPNHDGEDSEHWDQFYYPVGDARRALLAFASILKGEHPIGVEKWEPDLL</sequence>
<comment type="function">
    <text evidence="1">Essential for recycling GMP and indirectly, cGMP.</text>
</comment>
<gene>
    <name evidence="7" type="ordered locus">Slip_0720</name>
</gene>
<dbReference type="Proteomes" id="UP000000378">
    <property type="component" value="Chromosome"/>
</dbReference>
<dbReference type="Gene3D" id="3.40.50.300">
    <property type="entry name" value="P-loop containing nucleotide triphosphate hydrolases"/>
    <property type="match status" value="1"/>
</dbReference>
<evidence type="ECO:0000313" key="8">
    <source>
        <dbReference type="Proteomes" id="UP000000378"/>
    </source>
</evidence>
<keyword evidence="4 7" id="KW-0418">Kinase</keyword>
<dbReference type="PANTHER" id="PTHR23117">
    <property type="entry name" value="GUANYLATE KINASE-RELATED"/>
    <property type="match status" value="1"/>
</dbReference>
<accession>D7CLB5</accession>
<keyword evidence="8" id="KW-1185">Reference proteome</keyword>
<reference evidence="7 8" key="2">
    <citation type="journal article" date="2010" name="Stand. Genomic Sci.">
        <title>Complete genome sequence of Syntrophothermus lipocalidus type strain (TGB-C1).</title>
        <authorList>
            <person name="Djao O.D."/>
            <person name="Zhang X."/>
            <person name="Lucas S."/>
            <person name="Lapidus A."/>
            <person name="Del Rio T.G."/>
            <person name="Nolan M."/>
            <person name="Tice H."/>
            <person name="Cheng J.F."/>
            <person name="Han C."/>
            <person name="Tapia R."/>
            <person name="Goodwin L."/>
            <person name="Pitluck S."/>
            <person name="Liolios K."/>
            <person name="Ivanova N."/>
            <person name="Mavromatis K."/>
            <person name="Mikhailova N."/>
            <person name="Ovchinnikova G."/>
            <person name="Pati A."/>
            <person name="Brambilla E."/>
            <person name="Chen A."/>
            <person name="Palaniappan K."/>
            <person name="Land M."/>
            <person name="Hauser L."/>
            <person name="Chang Y.J."/>
            <person name="Jeffries C.D."/>
            <person name="Rohde M."/>
            <person name="Sikorski J."/>
            <person name="Spring S."/>
            <person name="Goker M."/>
            <person name="Detter J.C."/>
            <person name="Woyke T."/>
            <person name="Bristow J."/>
            <person name="Eisen J.A."/>
            <person name="Markowitz V."/>
            <person name="Hugenholtz P."/>
            <person name="Kyrpides N.C."/>
            <person name="Klenk H.P."/>
        </authorList>
    </citation>
    <scope>NUCLEOTIDE SEQUENCE [LARGE SCALE GENOMIC DNA]</scope>
    <source>
        <strain evidence="8">DSM 12680 / TGB-C1</strain>
    </source>
</reference>
<dbReference type="STRING" id="643648.Slip_0720"/>
<dbReference type="InterPro" id="IPR008144">
    <property type="entry name" value="Guanylate_kin-like_dom"/>
</dbReference>
<evidence type="ECO:0000256" key="3">
    <source>
        <dbReference type="ARBA" id="ARBA00022679"/>
    </source>
</evidence>
<dbReference type="PROSITE" id="PS50052">
    <property type="entry name" value="GUANYLATE_KINASE_2"/>
    <property type="match status" value="1"/>
</dbReference>
<dbReference type="SMART" id="SM00072">
    <property type="entry name" value="GuKc"/>
    <property type="match status" value="1"/>
</dbReference>
<comment type="similarity">
    <text evidence="2">Belongs to the guanylate kinase family.</text>
</comment>
<dbReference type="SUPFAM" id="SSF52540">
    <property type="entry name" value="P-loop containing nucleoside triphosphate hydrolases"/>
    <property type="match status" value="1"/>
</dbReference>
<reference evidence="8" key="1">
    <citation type="journal article" date="2010" name="Stand. Genomic Sci.">
        <title>Complete genome sequence of Syntrophothermus lipocalidus type strain (TGB-C1T).</title>
        <authorList>
            <consortium name="US DOE Joint Genome Institute (JGI-PGF)"/>
            <person name="Djao O."/>
            <person name="Zhang X."/>
            <person name="Lucas S."/>
            <person name="Lapidus A."/>
            <person name="Glavina Del Rio T."/>
            <person name="Nolan M."/>
            <person name="Tice H."/>
            <person name="Cheng J."/>
            <person name="Han C."/>
            <person name="Tapia R."/>
            <person name="Goodwin L."/>
            <person name="Pitluck S."/>
            <person name="Liolios K."/>
            <person name="Ivanova N."/>
            <person name="Mavromatis K."/>
            <person name="Mikhailova N."/>
            <person name="Ovchinnikova G."/>
            <person name="Pati A."/>
            <person name="Brambilla E."/>
            <person name="Chen A."/>
            <person name="Palaniappan K."/>
            <person name="Land M."/>
            <person name="Hauser L."/>
            <person name="Chang Y."/>
            <person name="Jeffries C."/>
            <person name="Rohde M."/>
            <person name="Sikorski J."/>
            <person name="Spring S."/>
            <person name="Goker M."/>
            <person name="Detter J."/>
            <person name="Woyke T."/>
            <person name="Bristow J."/>
            <person name="Eisen J."/>
            <person name="Markowitz V."/>
            <person name="Hugenholtz P."/>
            <person name="Kyrpides N."/>
            <person name="Klenk H."/>
        </authorList>
    </citation>
    <scope>NUCLEOTIDE SEQUENCE [LARGE SCALE GENOMIC DNA]</scope>
    <source>
        <strain evidence="8">DSM 12680 / TGB-C1</strain>
    </source>
</reference>
<evidence type="ECO:0000256" key="4">
    <source>
        <dbReference type="ARBA" id="ARBA00022777"/>
    </source>
</evidence>
<dbReference type="RefSeq" id="WP_013174902.1">
    <property type="nucleotide sequence ID" value="NC_014220.1"/>
</dbReference>
<proteinExistence type="inferred from homology"/>
<comment type="catalytic activity">
    <reaction evidence="5">
        <text>GMP + ATP = GDP + ADP</text>
        <dbReference type="Rhea" id="RHEA:20780"/>
        <dbReference type="ChEBI" id="CHEBI:30616"/>
        <dbReference type="ChEBI" id="CHEBI:58115"/>
        <dbReference type="ChEBI" id="CHEBI:58189"/>
        <dbReference type="ChEBI" id="CHEBI:456216"/>
        <dbReference type="EC" id="2.7.4.8"/>
    </reaction>
</comment>
<organism evidence="7 8">
    <name type="scientific">Syntrophothermus lipocalidus (strain DSM 12680 / TGB-C1)</name>
    <dbReference type="NCBI Taxonomy" id="643648"/>
    <lineage>
        <taxon>Bacteria</taxon>
        <taxon>Bacillati</taxon>
        <taxon>Bacillota</taxon>
        <taxon>Clostridia</taxon>
        <taxon>Eubacteriales</taxon>
        <taxon>Syntrophomonadaceae</taxon>
        <taxon>Syntrophothermus</taxon>
    </lineage>
</organism>
<keyword evidence="3" id="KW-0808">Transferase</keyword>
<dbReference type="HOGENOM" id="CLU_1089043_0_0_9"/>